<dbReference type="AlphaFoldDB" id="A0A255YJ19"/>
<dbReference type="Gene3D" id="1.20.1730.10">
    <property type="entry name" value="Sodium/glucose cotransporter"/>
    <property type="match status" value="1"/>
</dbReference>
<evidence type="ECO:0000256" key="7">
    <source>
        <dbReference type="ARBA" id="ARBA00023201"/>
    </source>
</evidence>
<feature type="transmembrane region" description="Helical" evidence="9">
    <location>
        <begin position="87"/>
        <end position="105"/>
    </location>
</feature>
<dbReference type="GO" id="GO:0005886">
    <property type="term" value="C:plasma membrane"/>
    <property type="evidence" value="ECO:0007669"/>
    <property type="project" value="TreeGrafter"/>
</dbReference>
<keyword evidence="4" id="KW-0813">Transport</keyword>
<comment type="similarity">
    <text evidence="2 8">Belongs to the sodium:solute symporter (SSF) (TC 2.A.21) family.</text>
</comment>
<dbReference type="PANTHER" id="PTHR11819:SF195">
    <property type="entry name" value="SODIUM_GLUCOSE COTRANSPORTER 4"/>
    <property type="match status" value="1"/>
</dbReference>
<keyword evidence="7" id="KW-0739">Sodium transport</keyword>
<evidence type="ECO:0000256" key="2">
    <source>
        <dbReference type="ARBA" id="ARBA00006434"/>
    </source>
</evidence>
<keyword evidence="7" id="KW-0406">Ion transport</keyword>
<keyword evidence="3 9" id="KW-0812">Transmembrane</keyword>
<evidence type="ECO:0000256" key="4">
    <source>
        <dbReference type="ARBA" id="ARBA00022847"/>
    </source>
</evidence>
<dbReference type="PROSITE" id="PS00456">
    <property type="entry name" value="NA_SOLUT_SYMP_1"/>
    <property type="match status" value="1"/>
</dbReference>
<dbReference type="InterPro" id="IPR018212">
    <property type="entry name" value="Na/solute_symporter_CS"/>
</dbReference>
<dbReference type="OrthoDB" id="9814523at2"/>
<comment type="subcellular location">
    <subcellularLocation>
        <location evidence="1">Membrane</location>
        <topology evidence="1">Multi-pass membrane protein</topology>
    </subcellularLocation>
</comment>
<dbReference type="Proteomes" id="UP000216991">
    <property type="component" value="Unassembled WGS sequence"/>
</dbReference>
<feature type="transmembrane region" description="Helical" evidence="9">
    <location>
        <begin position="427"/>
        <end position="446"/>
    </location>
</feature>
<feature type="transmembrane region" description="Helical" evidence="9">
    <location>
        <begin position="193"/>
        <end position="216"/>
    </location>
</feature>
<dbReference type="PROSITE" id="PS00457">
    <property type="entry name" value="NA_SOLUT_SYMP_2"/>
    <property type="match status" value="1"/>
</dbReference>
<feature type="transmembrane region" description="Helical" evidence="9">
    <location>
        <begin position="275"/>
        <end position="303"/>
    </location>
</feature>
<sequence>MGQDVFARGLAGLDWAVVAAYALVVIGLGLWAGRKQASGTDFFLASRDSSWPVIGLSLLASNISSATLIGLAGAAYANGIAVYNYEWMASVILVFFCIFFLPFIIRAQVYTMPEFLERRFSRGTRAYFSGLTIFLSVFVDKAATLYGGALMLSLIFPGVPLWQMIMALAVLAGIYTIIGGLKAVLYTEVLQAVILLGAAVVLSIAAFDAVGGWHRIVESVPAYKLSLIRPMNDASVPWTGLITGVPILGFYFWCTNQFMVQRVLSARNLDHGRWGSLFAGLLKLPVLWLMVLPGTCAILLYPALKTPDLVYPTLMFDLLPTGLLGLVVAGFLAAIMSATASTFNSAATLFTMDFARHWNPDLDGKRLVLTGRLATCVFLAIAVVIAPQIERFGSVWQYLQGALSYTAPPIVAVFLIGLFWPRANARGAAAAIIAGLVIGIGMFFAINVTGSLQIHFLHVAPILLAASALAMVIGSLSAPPPPPEKTEGLLWNRGFFDAETAALAGTPLWANYRVLAIALLVATAVIVWRFA</sequence>
<evidence type="ECO:0000256" key="8">
    <source>
        <dbReference type="RuleBase" id="RU362091"/>
    </source>
</evidence>
<feature type="transmembrane region" description="Helical" evidence="9">
    <location>
        <begin position="53"/>
        <end position="75"/>
    </location>
</feature>
<reference evidence="10 11" key="1">
    <citation type="submission" date="2017-07" db="EMBL/GenBank/DDBJ databases">
        <title>Sandarakinorhabdus cyanobacteriorum sp. nov., a novel bacterium isolated from cyanobacterial aggregates in a eutrophic lake.</title>
        <authorList>
            <person name="Cai H."/>
        </authorList>
    </citation>
    <scope>NUCLEOTIDE SEQUENCE [LARGE SCALE GENOMIC DNA]</scope>
    <source>
        <strain evidence="10 11">TH057</strain>
    </source>
</reference>
<feature type="transmembrane region" description="Helical" evidence="9">
    <location>
        <begin position="512"/>
        <end position="530"/>
    </location>
</feature>
<dbReference type="RefSeq" id="WP_094473564.1">
    <property type="nucleotide sequence ID" value="NZ_NOXT01000106.1"/>
</dbReference>
<keyword evidence="11" id="KW-1185">Reference proteome</keyword>
<keyword evidence="6 9" id="KW-0472">Membrane</keyword>
<evidence type="ECO:0000256" key="3">
    <source>
        <dbReference type="ARBA" id="ARBA00022692"/>
    </source>
</evidence>
<evidence type="ECO:0000256" key="9">
    <source>
        <dbReference type="SAM" id="Phobius"/>
    </source>
</evidence>
<keyword evidence="7" id="KW-0915">Sodium</keyword>
<feature type="transmembrane region" description="Helical" evidence="9">
    <location>
        <begin position="452"/>
        <end position="476"/>
    </location>
</feature>
<keyword evidence="5 9" id="KW-1133">Transmembrane helix</keyword>
<dbReference type="InterPro" id="IPR001734">
    <property type="entry name" value="Na/solute_symporter"/>
</dbReference>
<dbReference type="CDD" id="cd10329">
    <property type="entry name" value="SLC5sbd_SGLT1-like"/>
    <property type="match status" value="1"/>
</dbReference>
<feature type="transmembrane region" description="Helical" evidence="9">
    <location>
        <begin position="367"/>
        <end position="386"/>
    </location>
</feature>
<feature type="transmembrane region" description="Helical" evidence="9">
    <location>
        <begin position="398"/>
        <end position="420"/>
    </location>
</feature>
<dbReference type="GO" id="GO:0005412">
    <property type="term" value="F:D-glucose:sodium symporter activity"/>
    <property type="evidence" value="ECO:0007669"/>
    <property type="project" value="TreeGrafter"/>
</dbReference>
<protein>
    <submittedName>
        <fullName evidence="10">Sodium transporter</fullName>
    </submittedName>
</protein>
<proteinExistence type="inferred from homology"/>
<dbReference type="Pfam" id="PF00474">
    <property type="entry name" value="SSF"/>
    <property type="match status" value="1"/>
</dbReference>
<feature type="transmembrane region" description="Helical" evidence="9">
    <location>
        <begin position="236"/>
        <end position="254"/>
    </location>
</feature>
<gene>
    <name evidence="10" type="ORF">CHU93_07975</name>
</gene>
<keyword evidence="4" id="KW-0769">Symport</keyword>
<evidence type="ECO:0000256" key="6">
    <source>
        <dbReference type="ARBA" id="ARBA00023136"/>
    </source>
</evidence>
<dbReference type="InterPro" id="IPR038377">
    <property type="entry name" value="Na/Glc_symporter_sf"/>
</dbReference>
<feature type="transmembrane region" description="Helical" evidence="9">
    <location>
        <begin position="161"/>
        <end position="181"/>
    </location>
</feature>
<evidence type="ECO:0000256" key="5">
    <source>
        <dbReference type="ARBA" id="ARBA00022989"/>
    </source>
</evidence>
<evidence type="ECO:0000256" key="1">
    <source>
        <dbReference type="ARBA" id="ARBA00004141"/>
    </source>
</evidence>
<accession>A0A255YJ19</accession>
<feature type="transmembrane region" description="Helical" evidence="9">
    <location>
        <begin position="323"/>
        <end position="346"/>
    </location>
</feature>
<dbReference type="EMBL" id="NOXT01000106">
    <property type="protein sequence ID" value="OYQ29267.1"/>
    <property type="molecule type" value="Genomic_DNA"/>
</dbReference>
<dbReference type="PROSITE" id="PS50283">
    <property type="entry name" value="NA_SOLUT_SYMP_3"/>
    <property type="match status" value="1"/>
</dbReference>
<comment type="caution">
    <text evidence="10">The sequence shown here is derived from an EMBL/GenBank/DDBJ whole genome shotgun (WGS) entry which is preliminary data.</text>
</comment>
<dbReference type="PANTHER" id="PTHR11819">
    <property type="entry name" value="SOLUTE CARRIER FAMILY 5"/>
    <property type="match status" value="1"/>
</dbReference>
<feature type="transmembrane region" description="Helical" evidence="9">
    <location>
        <begin position="126"/>
        <end position="155"/>
    </location>
</feature>
<feature type="transmembrane region" description="Helical" evidence="9">
    <location>
        <begin position="12"/>
        <end position="32"/>
    </location>
</feature>
<dbReference type="NCBIfam" id="TIGR00813">
    <property type="entry name" value="sss"/>
    <property type="match status" value="1"/>
</dbReference>
<organism evidence="10 11">
    <name type="scientific">Sandarakinorhabdus cyanobacteriorum</name>
    <dbReference type="NCBI Taxonomy" id="1981098"/>
    <lineage>
        <taxon>Bacteria</taxon>
        <taxon>Pseudomonadati</taxon>
        <taxon>Pseudomonadota</taxon>
        <taxon>Alphaproteobacteria</taxon>
        <taxon>Sphingomonadales</taxon>
        <taxon>Sphingosinicellaceae</taxon>
        <taxon>Sandarakinorhabdus</taxon>
    </lineage>
</organism>
<name>A0A255YJ19_9SPHN</name>
<evidence type="ECO:0000313" key="11">
    <source>
        <dbReference type="Proteomes" id="UP000216991"/>
    </source>
</evidence>
<evidence type="ECO:0000313" key="10">
    <source>
        <dbReference type="EMBL" id="OYQ29267.1"/>
    </source>
</evidence>